<proteinExistence type="predicted"/>
<protein>
    <submittedName>
        <fullName evidence="1">Proliferation-associated A</fullName>
    </submittedName>
</protein>
<name>A0A0B0NZI6_GOSAR</name>
<dbReference type="Proteomes" id="UP000032142">
    <property type="component" value="Unassembled WGS sequence"/>
</dbReference>
<organism evidence="1 2">
    <name type="scientific">Gossypium arboreum</name>
    <name type="common">Tree cotton</name>
    <name type="synonym">Gossypium nanking</name>
    <dbReference type="NCBI Taxonomy" id="29729"/>
    <lineage>
        <taxon>Eukaryota</taxon>
        <taxon>Viridiplantae</taxon>
        <taxon>Streptophyta</taxon>
        <taxon>Embryophyta</taxon>
        <taxon>Tracheophyta</taxon>
        <taxon>Spermatophyta</taxon>
        <taxon>Magnoliopsida</taxon>
        <taxon>eudicotyledons</taxon>
        <taxon>Gunneridae</taxon>
        <taxon>Pentapetalae</taxon>
        <taxon>rosids</taxon>
        <taxon>malvids</taxon>
        <taxon>Malvales</taxon>
        <taxon>Malvaceae</taxon>
        <taxon>Malvoideae</taxon>
        <taxon>Gossypium</taxon>
    </lineage>
</organism>
<sequence length="47" mass="5614">MGNGSRDDIVKRLETLPFPEQNLEENIPITSTQHQWFRHDVDEDIYE</sequence>
<reference evidence="2" key="1">
    <citation type="submission" date="2014-09" db="EMBL/GenBank/DDBJ databases">
        <authorList>
            <person name="Mudge J."/>
            <person name="Ramaraj T."/>
            <person name="Lindquist I.E."/>
            <person name="Bharti A.K."/>
            <person name="Sundararajan A."/>
            <person name="Cameron C.T."/>
            <person name="Woodward J.E."/>
            <person name="May G.D."/>
            <person name="Brubaker C."/>
            <person name="Broadhvest J."/>
            <person name="Wilkins T.A."/>
        </authorList>
    </citation>
    <scope>NUCLEOTIDE SEQUENCE</scope>
    <source>
        <strain evidence="2">cv. AKA8401</strain>
    </source>
</reference>
<keyword evidence="2" id="KW-1185">Reference proteome</keyword>
<dbReference type="AlphaFoldDB" id="A0A0B0NZI6"/>
<evidence type="ECO:0000313" key="2">
    <source>
        <dbReference type="Proteomes" id="UP000032142"/>
    </source>
</evidence>
<evidence type="ECO:0000313" key="1">
    <source>
        <dbReference type="EMBL" id="KHG19888.1"/>
    </source>
</evidence>
<accession>A0A0B0NZI6</accession>
<gene>
    <name evidence="1" type="ORF">F383_26323</name>
</gene>
<dbReference type="EMBL" id="KN414256">
    <property type="protein sequence ID" value="KHG19888.1"/>
    <property type="molecule type" value="Genomic_DNA"/>
</dbReference>